<feature type="compositionally biased region" description="Basic residues" evidence="16">
    <location>
        <begin position="378"/>
        <end position="390"/>
    </location>
</feature>
<evidence type="ECO:0000256" key="2">
    <source>
        <dbReference type="ARBA" id="ARBA00022553"/>
    </source>
</evidence>
<comment type="cofactor">
    <cofactor evidence="15">
        <name>Mg(2+)</name>
        <dbReference type="ChEBI" id="CHEBI:18420"/>
    </cofactor>
    <text evidence="15">Binds 2 magnesium ions per subunit. They probably participate in the reaction catalyzed by the enzyme. May bind an additional third magnesium ion after substrate binding.</text>
</comment>
<dbReference type="CDD" id="cd09867">
    <property type="entry name" value="PIN_FEN1"/>
    <property type="match status" value="1"/>
</dbReference>
<proteinExistence type="inferred from homology"/>
<dbReference type="Proteomes" id="UP000095038">
    <property type="component" value="Unassembled WGS sequence"/>
</dbReference>
<keyword evidence="10 15" id="KW-0460">Magnesium</keyword>
<dbReference type="InterPro" id="IPR006086">
    <property type="entry name" value="XPG-I_dom"/>
</dbReference>
<keyword evidence="6 15" id="KW-0255">Endonuclease</keyword>
<evidence type="ECO:0000313" key="19">
    <source>
        <dbReference type="EMBL" id="ODV60508.1"/>
    </source>
</evidence>
<dbReference type="PROSITE" id="PS00842">
    <property type="entry name" value="XPG_2"/>
    <property type="match status" value="1"/>
</dbReference>
<dbReference type="GO" id="GO:0005829">
    <property type="term" value="C:cytosol"/>
    <property type="evidence" value="ECO:0007669"/>
    <property type="project" value="EnsemblFungi"/>
</dbReference>
<dbReference type="CDD" id="cd09907">
    <property type="entry name" value="H3TH_FEN1-Euk"/>
    <property type="match status" value="1"/>
</dbReference>
<dbReference type="GO" id="GO:0006303">
    <property type="term" value="P:double-strand break repair via nonhomologous end joining"/>
    <property type="evidence" value="ECO:0007669"/>
    <property type="project" value="EnsemblFungi"/>
</dbReference>
<dbReference type="GO" id="GO:0005730">
    <property type="term" value="C:nucleolus"/>
    <property type="evidence" value="ECO:0007669"/>
    <property type="project" value="UniProtKB-SubCell"/>
</dbReference>
<dbReference type="EMBL" id="KV454482">
    <property type="protein sequence ID" value="ODV60508.1"/>
    <property type="molecule type" value="Genomic_DNA"/>
</dbReference>
<evidence type="ECO:0000256" key="7">
    <source>
        <dbReference type="ARBA" id="ARBA00022763"/>
    </source>
</evidence>
<dbReference type="PANTHER" id="PTHR11081:SF9">
    <property type="entry name" value="FLAP ENDONUCLEASE 1"/>
    <property type="match status" value="1"/>
</dbReference>
<dbReference type="InterPro" id="IPR008918">
    <property type="entry name" value="HhH2"/>
</dbReference>
<evidence type="ECO:0000256" key="5">
    <source>
        <dbReference type="ARBA" id="ARBA00022723"/>
    </source>
</evidence>
<dbReference type="SMART" id="SM00484">
    <property type="entry name" value="XPGI"/>
    <property type="match status" value="1"/>
</dbReference>
<gene>
    <name evidence="19" type="ORF">ASCRUDRAFT_81447</name>
</gene>
<keyword evidence="5 15" id="KW-0479">Metal-binding</keyword>
<dbReference type="InterPro" id="IPR023426">
    <property type="entry name" value="Flap_endonuc"/>
</dbReference>
<dbReference type="GO" id="GO:0007534">
    <property type="term" value="P:gene conversion at mating-type locus"/>
    <property type="evidence" value="ECO:0007669"/>
    <property type="project" value="EnsemblFungi"/>
</dbReference>
<dbReference type="GO" id="GO:0008409">
    <property type="term" value="F:5'-3' exonuclease activity"/>
    <property type="evidence" value="ECO:0007669"/>
    <property type="project" value="UniProtKB-UniRule"/>
</dbReference>
<evidence type="ECO:0000256" key="12">
    <source>
        <dbReference type="ARBA" id="ARBA00023204"/>
    </source>
</evidence>
<dbReference type="GO" id="GO:0017108">
    <property type="term" value="F:5'-flap endonuclease activity"/>
    <property type="evidence" value="ECO:0007669"/>
    <property type="project" value="UniProtKB-UniRule"/>
</dbReference>
<dbReference type="Gene3D" id="1.10.150.20">
    <property type="entry name" value="5' to 3' exonuclease, C-terminal subdomain"/>
    <property type="match status" value="1"/>
</dbReference>
<dbReference type="InterPro" id="IPR029060">
    <property type="entry name" value="PIN-like_dom_sf"/>
</dbReference>
<dbReference type="PROSITE" id="PS00841">
    <property type="entry name" value="XPG_1"/>
    <property type="match status" value="1"/>
</dbReference>
<name>A0A1D2VFQ6_9ASCO</name>
<evidence type="ECO:0000256" key="1">
    <source>
        <dbReference type="ARBA" id="ARBA00004173"/>
    </source>
</evidence>
<evidence type="ECO:0000256" key="13">
    <source>
        <dbReference type="ARBA" id="ARBA00023242"/>
    </source>
</evidence>
<dbReference type="FunCoup" id="A0A1D2VFQ6">
    <property type="interactions" value="1068"/>
</dbReference>
<feature type="domain" description="XPG-I" evidence="17">
    <location>
        <begin position="147"/>
        <end position="219"/>
    </location>
</feature>
<evidence type="ECO:0000256" key="9">
    <source>
        <dbReference type="ARBA" id="ARBA00022839"/>
    </source>
</evidence>
<comment type="function">
    <text evidence="15">Structure-specific nuclease with 5'-flap endonuclease and 5'-3' exonuclease activities involved in DNA replication and repair. During DNA replication, cleaves the 5'-overhanging flap structure that is generated by displacement synthesis when DNA polymerase encounters the 5'-end of a downstream Okazaki fragment. It enters the flap from the 5'-end and then tracks to cleave the flap base, leaving a nick for ligation. Also involved in the long patch base excision repair (LP-BER) pathway, by cleaving within the apurinic/apyrimidinic (AP) site-terminated flap. Acts as a genome stabilization factor that prevents flaps from equilibrating into structures that lead to duplications and deletions. Also possesses 5'-3' exonuclease activity on nicked or gapped double-stranded DNA, and exhibits RNase H activity. Also involved in replication and repair of rDNA and in repairing mitochondrial DNA.</text>
</comment>
<sequence>MGIKGLNRLISDNAPEAIRSSEIKNFFGRKVAIDASMCLYQYLIAVRQADGQQLMNQDGNTTSHLSGFFYRTIRMVENGIKPVYVFDGKPPDLKAGELEKRKTRRDEAIKMGEQIKDTGTMEEIKKFEKRTVRATREQNEEAKKLLKLMGIPFINAPCEAEAQCATLARDGKVYAAASEDMDTLCYQPTYLLRHLTYSEARKIPIDEVNAGVAISDLGLTRESFIDLCILLGCDYCETIRGIGPVTAFKLIKKHQNLDNIIEFIKKDEKLSKKYIIPDNWIYKQARELFLNPEVINSDEINLKWEEPDLSGLVDYMCKENGFAEDRIKNGAEKLKKSLKTGVQGRLDTFFKVIPKTDAQKKASLDKKRKSNSNDKKNNSKKTKTSFRRKK</sequence>
<keyword evidence="11 15" id="KW-0496">Mitochondrion</keyword>
<evidence type="ECO:0000259" key="18">
    <source>
        <dbReference type="SMART" id="SM00485"/>
    </source>
</evidence>
<dbReference type="GO" id="GO:0003677">
    <property type="term" value="F:DNA binding"/>
    <property type="evidence" value="ECO:0007669"/>
    <property type="project" value="UniProtKB-UniRule"/>
</dbReference>
<comment type="subcellular location">
    <subcellularLocation>
        <location evidence="1 15">Mitochondrion</location>
    </subcellularLocation>
    <subcellularLocation>
        <location evidence="15">Nucleus</location>
        <location evidence="15">Nucleolus</location>
    </subcellularLocation>
    <subcellularLocation>
        <location evidence="15">Nucleus</location>
        <location evidence="15">Nucleoplasm</location>
    </subcellularLocation>
    <text evidence="15">Resides mostly in the nucleoli and relocalizes to the nucleoplasm upon DNA damage.</text>
</comment>
<keyword evidence="2 15" id="KW-0597">Phosphoprotein</keyword>
<keyword evidence="13 15" id="KW-0539">Nucleus</keyword>
<dbReference type="EC" id="3.1.-.-" evidence="15"/>
<dbReference type="HAMAP" id="MF_00614">
    <property type="entry name" value="Fen"/>
    <property type="match status" value="1"/>
</dbReference>
<evidence type="ECO:0000256" key="6">
    <source>
        <dbReference type="ARBA" id="ARBA00022759"/>
    </source>
</evidence>
<dbReference type="Pfam" id="PF00752">
    <property type="entry name" value="XPG_N"/>
    <property type="match status" value="1"/>
</dbReference>
<reference evidence="20" key="1">
    <citation type="submission" date="2016-05" db="EMBL/GenBank/DDBJ databases">
        <title>Comparative genomics of biotechnologically important yeasts.</title>
        <authorList>
            <consortium name="DOE Joint Genome Institute"/>
            <person name="Riley R."/>
            <person name="Haridas S."/>
            <person name="Wolfe K.H."/>
            <person name="Lopes M.R."/>
            <person name="Hittinger C.T."/>
            <person name="Goker M."/>
            <person name="Salamov A."/>
            <person name="Wisecaver J."/>
            <person name="Long T.M."/>
            <person name="Aerts A.L."/>
            <person name="Barry K."/>
            <person name="Choi C."/>
            <person name="Clum A."/>
            <person name="Coughlan A.Y."/>
            <person name="Deshpande S."/>
            <person name="Douglass A.P."/>
            <person name="Hanson S.J."/>
            <person name="Klenk H.-P."/>
            <person name="Labutti K."/>
            <person name="Lapidus A."/>
            <person name="Lindquist E."/>
            <person name="Lipzen A."/>
            <person name="Meier-Kolthoff J.P."/>
            <person name="Ohm R.A."/>
            <person name="Otillar R.P."/>
            <person name="Pangilinan J."/>
            <person name="Peng Y."/>
            <person name="Rokas A."/>
            <person name="Rosa C.A."/>
            <person name="Scheuner C."/>
            <person name="Sibirny A.A."/>
            <person name="Slot J.C."/>
            <person name="Stielow J.B."/>
            <person name="Sun H."/>
            <person name="Kurtzman C.P."/>
            <person name="Blackwell M."/>
            <person name="Grigoriev I.V."/>
            <person name="Jeffries T.W."/>
        </authorList>
    </citation>
    <scope>NUCLEOTIDE SEQUENCE [LARGE SCALE GENOMIC DNA]</scope>
    <source>
        <strain evidence="20">DSM 1968</strain>
    </source>
</reference>
<organism evidence="19 20">
    <name type="scientific">Ascoidea rubescens DSM 1968</name>
    <dbReference type="NCBI Taxonomy" id="1344418"/>
    <lineage>
        <taxon>Eukaryota</taxon>
        <taxon>Fungi</taxon>
        <taxon>Dikarya</taxon>
        <taxon>Ascomycota</taxon>
        <taxon>Saccharomycotina</taxon>
        <taxon>Saccharomycetes</taxon>
        <taxon>Ascoideaceae</taxon>
        <taxon>Ascoidea</taxon>
    </lineage>
</organism>
<dbReference type="Pfam" id="PF00867">
    <property type="entry name" value="XPG_I"/>
    <property type="match status" value="1"/>
</dbReference>
<dbReference type="InParanoid" id="A0A1D2VFQ6"/>
<dbReference type="FunFam" id="3.40.50.1010:FF:000003">
    <property type="entry name" value="Flap endonuclease 1"/>
    <property type="match status" value="1"/>
</dbReference>
<accession>A0A1D2VFQ6</accession>
<dbReference type="GO" id="GO:0035753">
    <property type="term" value="P:maintenance of DNA trinucleotide repeats"/>
    <property type="evidence" value="ECO:0007669"/>
    <property type="project" value="EnsemblFungi"/>
</dbReference>
<evidence type="ECO:0000256" key="16">
    <source>
        <dbReference type="SAM" id="MobiDB-lite"/>
    </source>
</evidence>
<keyword evidence="20" id="KW-1185">Reference proteome</keyword>
<dbReference type="SMART" id="SM00279">
    <property type="entry name" value="HhH2"/>
    <property type="match status" value="1"/>
</dbReference>
<dbReference type="InterPro" id="IPR019974">
    <property type="entry name" value="XPG_CS"/>
</dbReference>
<evidence type="ECO:0000313" key="20">
    <source>
        <dbReference type="Proteomes" id="UP000095038"/>
    </source>
</evidence>
<dbReference type="PRINTS" id="PR00853">
    <property type="entry name" value="XPGRADSUPER"/>
</dbReference>
<evidence type="ECO:0000256" key="3">
    <source>
        <dbReference type="ARBA" id="ARBA00022705"/>
    </source>
</evidence>
<evidence type="ECO:0000256" key="11">
    <source>
        <dbReference type="ARBA" id="ARBA00023128"/>
    </source>
</evidence>
<evidence type="ECO:0000256" key="14">
    <source>
        <dbReference type="ARBA" id="ARBA00034726"/>
    </source>
</evidence>
<dbReference type="PANTHER" id="PTHR11081">
    <property type="entry name" value="FLAP ENDONUCLEASE FAMILY MEMBER"/>
    <property type="match status" value="1"/>
</dbReference>
<feature type="domain" description="XPG N-terminal" evidence="18">
    <location>
        <begin position="1"/>
        <end position="108"/>
    </location>
</feature>
<evidence type="ECO:0000256" key="15">
    <source>
        <dbReference type="HAMAP-Rule" id="MF_03140"/>
    </source>
</evidence>
<keyword evidence="3 15" id="KW-0235">DNA replication</keyword>
<dbReference type="GO" id="GO:0006284">
    <property type="term" value="P:base-excision repair"/>
    <property type="evidence" value="ECO:0007669"/>
    <property type="project" value="UniProtKB-UniRule"/>
</dbReference>
<dbReference type="InterPro" id="IPR006085">
    <property type="entry name" value="XPG_DNA_repair_N"/>
</dbReference>
<dbReference type="FunFam" id="1.10.150.20:FF:000009">
    <property type="entry name" value="Flap endonuclease 1"/>
    <property type="match status" value="1"/>
</dbReference>
<keyword evidence="4 15" id="KW-0540">Nuclease</keyword>
<evidence type="ECO:0000256" key="4">
    <source>
        <dbReference type="ARBA" id="ARBA00022722"/>
    </source>
</evidence>
<dbReference type="Gene3D" id="3.40.50.1010">
    <property type="entry name" value="5'-nuclease"/>
    <property type="match status" value="1"/>
</dbReference>
<dbReference type="SUPFAM" id="SSF47807">
    <property type="entry name" value="5' to 3' exonuclease, C-terminal subdomain"/>
    <property type="match status" value="1"/>
</dbReference>
<dbReference type="GO" id="GO:0043137">
    <property type="term" value="P:DNA replication, removal of RNA primer"/>
    <property type="evidence" value="ECO:0007669"/>
    <property type="project" value="UniProtKB-UniRule"/>
</dbReference>
<dbReference type="InterPro" id="IPR036279">
    <property type="entry name" value="5-3_exonuclease_C_sf"/>
</dbReference>
<dbReference type="GO" id="GO:0000287">
    <property type="term" value="F:magnesium ion binding"/>
    <property type="evidence" value="ECO:0007669"/>
    <property type="project" value="UniProtKB-UniRule"/>
</dbReference>
<protein>
    <recommendedName>
        <fullName evidence="15">Flap endonuclease 1</fullName>
        <shortName evidence="15">FEN-1</shortName>
        <ecNumber evidence="15">3.1.-.-</ecNumber>
    </recommendedName>
    <alternativeName>
        <fullName evidence="15">Flap structure-specific endonuclease 1</fullName>
    </alternativeName>
</protein>
<evidence type="ECO:0000256" key="8">
    <source>
        <dbReference type="ARBA" id="ARBA00022801"/>
    </source>
</evidence>
<dbReference type="AlphaFoldDB" id="A0A1D2VFQ6"/>
<dbReference type="OrthoDB" id="1937206at2759"/>
<evidence type="ECO:0000259" key="17">
    <source>
        <dbReference type="SMART" id="SM00484"/>
    </source>
</evidence>
<comment type="similarity">
    <text evidence="14 15">Belongs to the XPG/RAD2 endonuclease family. FEN1 subfamily.</text>
</comment>
<dbReference type="SMART" id="SM00485">
    <property type="entry name" value="XPGN"/>
    <property type="match status" value="1"/>
</dbReference>
<keyword evidence="12 15" id="KW-0234">DNA repair</keyword>
<feature type="region of interest" description="Disordered" evidence="16">
    <location>
        <begin position="358"/>
        <end position="390"/>
    </location>
</feature>
<keyword evidence="7 15" id="KW-0227">DNA damage</keyword>
<feature type="compositionally biased region" description="Basic and acidic residues" evidence="16">
    <location>
        <begin position="358"/>
        <end position="377"/>
    </location>
</feature>
<dbReference type="InterPro" id="IPR006084">
    <property type="entry name" value="XPG/Rad2"/>
</dbReference>
<keyword evidence="9 15" id="KW-0269">Exonuclease</keyword>
<evidence type="ECO:0000256" key="10">
    <source>
        <dbReference type="ARBA" id="ARBA00022842"/>
    </source>
</evidence>
<dbReference type="SUPFAM" id="SSF88723">
    <property type="entry name" value="PIN domain-like"/>
    <property type="match status" value="1"/>
</dbReference>
<dbReference type="STRING" id="1344418.A0A1D2VFQ6"/>
<dbReference type="RefSeq" id="XP_020046815.1">
    <property type="nucleotide sequence ID" value="XM_020194619.1"/>
</dbReference>
<dbReference type="GO" id="GO:0005654">
    <property type="term" value="C:nucleoplasm"/>
    <property type="evidence" value="ECO:0007669"/>
    <property type="project" value="UniProtKB-SubCell"/>
</dbReference>
<dbReference type="GeneID" id="30968255"/>
<keyword evidence="8 15" id="KW-0378">Hydrolase</keyword>
<dbReference type="GO" id="GO:0005739">
    <property type="term" value="C:mitochondrion"/>
    <property type="evidence" value="ECO:0007669"/>
    <property type="project" value="UniProtKB-SubCell"/>
</dbReference>